<dbReference type="KEGG" id="hty:BN2458_PEG1486"/>
<dbReference type="EMBL" id="JRPF02000002">
    <property type="protein sequence ID" value="TLD79062.1"/>
    <property type="molecule type" value="Genomic_DNA"/>
</dbReference>
<reference evidence="2 3" key="1">
    <citation type="journal article" date="2014" name="Genome Announc.">
        <title>Draft genome sequences of eight enterohepatic helicobacter species isolated from both laboratory and wild rodents.</title>
        <authorList>
            <person name="Sheh A."/>
            <person name="Shen Z."/>
            <person name="Fox J.G."/>
        </authorList>
    </citation>
    <scope>NUCLEOTIDE SEQUENCE [LARGE SCALE GENOMIC DNA]</scope>
    <source>
        <strain evidence="2 3">MIT 98-6810</strain>
    </source>
</reference>
<accession>A0A099UH02</accession>
<dbReference type="AlphaFoldDB" id="A0A099UH02"/>
<name>A0A099UH02_9HELI</name>
<dbReference type="GeneID" id="78151660"/>
<keyword evidence="3" id="KW-1185">Reference proteome</keyword>
<dbReference type="Proteomes" id="UP000064525">
    <property type="component" value="Chromosome I"/>
</dbReference>
<gene>
    <name evidence="1" type="ORF">BN2458_PEG1486</name>
    <name evidence="2" type="ORF">LS75_001780</name>
</gene>
<dbReference type="PATRIC" id="fig|76936.10.peg.1449"/>
<proteinExistence type="predicted"/>
<dbReference type="STRING" id="76936.BN2458_PEG1486"/>
<evidence type="ECO:0000313" key="1">
    <source>
        <dbReference type="EMBL" id="CUU40369.1"/>
    </source>
</evidence>
<evidence type="ECO:0000313" key="4">
    <source>
        <dbReference type="Proteomes" id="UP000064525"/>
    </source>
</evidence>
<dbReference type="EMBL" id="LN907858">
    <property type="protein sequence ID" value="CUU40369.1"/>
    <property type="molecule type" value="Genomic_DNA"/>
</dbReference>
<reference evidence="1" key="3">
    <citation type="submission" date="2015-11" db="EMBL/GenBank/DDBJ databases">
        <authorList>
            <person name="Zhang Y."/>
            <person name="Guo Z."/>
        </authorList>
    </citation>
    <scope>NUCLEOTIDE SEQUENCE</scope>
    <source>
        <strain evidence="1">1</strain>
    </source>
</reference>
<reference evidence="4" key="2">
    <citation type="submission" date="2015-11" db="EMBL/GenBank/DDBJ databases">
        <authorList>
            <person name="Anvar S.Y."/>
        </authorList>
    </citation>
    <scope>NUCLEOTIDE SEQUENCE [LARGE SCALE GENOMIC DNA]</scope>
</reference>
<dbReference type="Proteomes" id="UP000029925">
    <property type="component" value="Unassembled WGS sequence"/>
</dbReference>
<dbReference type="OrthoDB" id="631431at2"/>
<evidence type="ECO:0000313" key="3">
    <source>
        <dbReference type="Proteomes" id="UP000029925"/>
    </source>
</evidence>
<sequence>MEKIVNQENTISQNPSIHEEMITLPCQAAKWAGYNYKSSSPNGDFCSQENSKPFYTESAYLNTHLEVSSFFSVNIND</sequence>
<evidence type="ECO:0000313" key="2">
    <source>
        <dbReference type="EMBL" id="TLD79062.1"/>
    </source>
</evidence>
<organism evidence="1 4">
    <name type="scientific">Helicobacter typhlonius</name>
    <dbReference type="NCBI Taxonomy" id="76936"/>
    <lineage>
        <taxon>Bacteria</taxon>
        <taxon>Pseudomonadati</taxon>
        <taxon>Campylobacterota</taxon>
        <taxon>Epsilonproteobacteria</taxon>
        <taxon>Campylobacterales</taxon>
        <taxon>Helicobacteraceae</taxon>
        <taxon>Helicobacter</taxon>
    </lineage>
</organism>
<dbReference type="RefSeq" id="WP_034326683.1">
    <property type="nucleotide sequence ID" value="NZ_CAJTQN010000002.1"/>
</dbReference>
<protein>
    <submittedName>
        <fullName evidence="1">Uncharacterized protein</fullName>
    </submittedName>
</protein>